<feature type="compositionally biased region" description="Gly residues" evidence="1">
    <location>
        <begin position="523"/>
        <end position="535"/>
    </location>
</feature>
<feature type="region of interest" description="Disordered" evidence="1">
    <location>
        <begin position="278"/>
        <end position="453"/>
    </location>
</feature>
<feature type="compositionally biased region" description="Gly residues" evidence="1">
    <location>
        <begin position="816"/>
        <end position="838"/>
    </location>
</feature>
<feature type="region of interest" description="Disordered" evidence="1">
    <location>
        <begin position="481"/>
        <end position="542"/>
    </location>
</feature>
<feature type="region of interest" description="Disordered" evidence="1">
    <location>
        <begin position="958"/>
        <end position="1077"/>
    </location>
</feature>
<protein>
    <submittedName>
        <fullName evidence="2">Uncharacterized protein</fullName>
    </submittedName>
</protein>
<organism evidence="2 3">
    <name type="scientific">Psilocybe cf. subviscida</name>
    <dbReference type="NCBI Taxonomy" id="2480587"/>
    <lineage>
        <taxon>Eukaryota</taxon>
        <taxon>Fungi</taxon>
        <taxon>Dikarya</taxon>
        <taxon>Basidiomycota</taxon>
        <taxon>Agaricomycotina</taxon>
        <taxon>Agaricomycetes</taxon>
        <taxon>Agaricomycetidae</taxon>
        <taxon>Agaricales</taxon>
        <taxon>Agaricineae</taxon>
        <taxon>Strophariaceae</taxon>
        <taxon>Psilocybe</taxon>
    </lineage>
</organism>
<feature type="compositionally biased region" description="Low complexity" evidence="1">
    <location>
        <begin position="872"/>
        <end position="889"/>
    </location>
</feature>
<feature type="compositionally biased region" description="Low complexity" evidence="1">
    <location>
        <begin position="136"/>
        <end position="145"/>
    </location>
</feature>
<feature type="compositionally biased region" description="Polar residues" evidence="1">
    <location>
        <begin position="278"/>
        <end position="288"/>
    </location>
</feature>
<feature type="region of interest" description="Disordered" evidence="1">
    <location>
        <begin position="813"/>
        <end position="838"/>
    </location>
</feature>
<dbReference type="AlphaFoldDB" id="A0A8H5F394"/>
<feature type="compositionally biased region" description="Polar residues" evidence="1">
    <location>
        <begin position="68"/>
        <end position="78"/>
    </location>
</feature>
<feature type="compositionally biased region" description="Polar residues" evidence="1">
    <location>
        <begin position="890"/>
        <end position="913"/>
    </location>
</feature>
<gene>
    <name evidence="2" type="ORF">D9619_001238</name>
</gene>
<feature type="compositionally biased region" description="Polar residues" evidence="1">
    <location>
        <begin position="9"/>
        <end position="20"/>
    </location>
</feature>
<proteinExistence type="predicted"/>
<evidence type="ECO:0000313" key="2">
    <source>
        <dbReference type="EMBL" id="KAF5321942.1"/>
    </source>
</evidence>
<feature type="compositionally biased region" description="Low complexity" evidence="1">
    <location>
        <begin position="498"/>
        <end position="522"/>
    </location>
</feature>
<name>A0A8H5F394_9AGAR</name>
<comment type="caution">
    <text evidence="2">The sequence shown here is derived from an EMBL/GenBank/DDBJ whole genome shotgun (WGS) entry which is preliminary data.</text>
</comment>
<keyword evidence="3" id="KW-1185">Reference proteome</keyword>
<feature type="compositionally biased region" description="Polar residues" evidence="1">
    <location>
        <begin position="327"/>
        <end position="342"/>
    </location>
</feature>
<feature type="compositionally biased region" description="Polar residues" evidence="1">
    <location>
        <begin position="1020"/>
        <end position="1031"/>
    </location>
</feature>
<feature type="compositionally biased region" description="Gly residues" evidence="1">
    <location>
        <begin position="483"/>
        <end position="496"/>
    </location>
</feature>
<feature type="compositionally biased region" description="Acidic residues" evidence="1">
    <location>
        <begin position="44"/>
        <end position="56"/>
    </location>
</feature>
<accession>A0A8H5F394</accession>
<feature type="compositionally biased region" description="Low complexity" evidence="1">
    <location>
        <begin position="958"/>
        <end position="997"/>
    </location>
</feature>
<dbReference type="EMBL" id="JAACJJ010000028">
    <property type="protein sequence ID" value="KAF5321942.1"/>
    <property type="molecule type" value="Genomic_DNA"/>
</dbReference>
<feature type="compositionally biased region" description="Low complexity" evidence="1">
    <location>
        <begin position="926"/>
        <end position="937"/>
    </location>
</feature>
<feature type="compositionally biased region" description="Low complexity" evidence="1">
    <location>
        <begin position="361"/>
        <end position="431"/>
    </location>
</feature>
<dbReference type="OrthoDB" id="2530523at2759"/>
<feature type="compositionally biased region" description="Acidic residues" evidence="1">
    <location>
        <begin position="120"/>
        <end position="129"/>
    </location>
</feature>
<feature type="region of interest" description="Disordered" evidence="1">
    <location>
        <begin position="1"/>
        <end position="178"/>
    </location>
</feature>
<evidence type="ECO:0000313" key="3">
    <source>
        <dbReference type="Proteomes" id="UP000567179"/>
    </source>
</evidence>
<feature type="compositionally biased region" description="Pro residues" evidence="1">
    <location>
        <begin position="146"/>
        <end position="155"/>
    </location>
</feature>
<feature type="compositionally biased region" description="Polar residues" evidence="1">
    <location>
        <begin position="998"/>
        <end position="1009"/>
    </location>
</feature>
<evidence type="ECO:0000256" key="1">
    <source>
        <dbReference type="SAM" id="MobiDB-lite"/>
    </source>
</evidence>
<reference evidence="2 3" key="1">
    <citation type="journal article" date="2020" name="ISME J.">
        <title>Uncovering the hidden diversity of litter-decomposition mechanisms in mushroom-forming fungi.</title>
        <authorList>
            <person name="Floudas D."/>
            <person name="Bentzer J."/>
            <person name="Ahren D."/>
            <person name="Johansson T."/>
            <person name="Persson P."/>
            <person name="Tunlid A."/>
        </authorList>
    </citation>
    <scope>NUCLEOTIDE SEQUENCE [LARGE SCALE GENOMIC DNA]</scope>
    <source>
        <strain evidence="2 3">CBS 101986</strain>
    </source>
</reference>
<feature type="compositionally biased region" description="Low complexity" evidence="1">
    <location>
        <begin position="573"/>
        <end position="590"/>
    </location>
</feature>
<feature type="region of interest" description="Disordered" evidence="1">
    <location>
        <begin position="872"/>
        <end position="946"/>
    </location>
</feature>
<sequence length="1087" mass="112497">MIRLDHHTAQLSPNPKQSPDQKIISWDESRFLQEQDPVVSVESDGAEDGGNDEPADPADKQADPAPANGSTPNHEQSSPLTPTEEEAPLEIPQRQEEEEDDPATTRQSTPLSELSPAPEEHDEQDEAPTDTDKPSSEPTSASSPPQNNPSQPPESPSSTLPAKPPTPTTTTPADNLGQDPKATALLELNAEMLKVLMFLHANGIPTNDPRFEQYSSRLEANLHWMAAAADLVGGQPGGNLPNMDPPSFTPPNSERVKELYSQLPNLFAKEIAKRQQLVRNPSSNQSLPGTPVIGGPSPSSQNLKRERPEDIVTDGIVNKRRDMGEGKSSSVPPTPSAGSSNAGMMPPPSAIPLSAQNSGNGSSQFPSQSMPSSSSAGSMNGTNMNSQHQMPPRQSPLQHLSPQQQQHQQQMQMQPPQRPSSSMSASSSSTPLGPPSHPSQVDANLNMPGININNPSEAQMQAAIRERQRQNQIRMAQQAAMRGGVGAGGMDQGRPGGMMNPQQAQLMQQRQLQMHQQQQQQQHGGGSGAGMGGMDGSVSAGMMGGGGSAAGASGMGLGAGGSNPGGPGGINIGMGQNPGMMNGMGNMASGSGLGPGASRGGNMPPGAQGMNSQMSQQQVLQQMMQVLNTPGHPLVRYMIQNVPGFESMPMQQQVQRMVMAKNAMQQQSRQQELIQQGQMGGMNRSNASMQSALMQQQMNAAGGGMSPPSGGFSGANMNNPMSPVQPQNAPNSMFSMGGGMGGQSSSGMSMGGGSGMSGSGGMGMGGVGSVDPRMMGNVAGAMGMGSGGSGGAMAAQQMAQQRQLLLMQQQQRAAGGNAGMGMGGPGSGGGPGGGGAGGGMSGGMNPGVAAQLAAMGGMGAGNIANMPMMQQQQLMQERMRQQQQQKGQMNASSPTHAGSPMSASDFNGPSMRSGSAIPGIARSTRSPSDSAPSPLASRGPGQRTSSLNQEDYNRLLLQQQQQQAARAMSSQSPAFNQGMMGSSQMMAAQQHQHQSGSNFGMSPPNSANAAQFGGAGISAPSPTSGNQNWGASGQGAYPFVAGSPATSDHNRHMSATPAPQQPHITPQNTPPTDQIMPNEFDLFNWNA</sequence>
<dbReference type="Proteomes" id="UP000567179">
    <property type="component" value="Unassembled WGS sequence"/>
</dbReference>
<feature type="region of interest" description="Disordered" evidence="1">
    <location>
        <begin position="568"/>
        <end position="611"/>
    </location>
</feature>
<feature type="compositionally biased region" description="Polar residues" evidence="1">
    <location>
        <begin position="1062"/>
        <end position="1072"/>
    </location>
</feature>